<keyword evidence="1" id="KW-0812">Transmembrane</keyword>
<feature type="transmembrane region" description="Helical" evidence="1">
    <location>
        <begin position="314"/>
        <end position="334"/>
    </location>
</feature>
<organism evidence="2">
    <name type="scientific">marine metagenome</name>
    <dbReference type="NCBI Taxonomy" id="408172"/>
    <lineage>
        <taxon>unclassified sequences</taxon>
        <taxon>metagenomes</taxon>
        <taxon>ecological metagenomes</taxon>
    </lineage>
</organism>
<accession>A0A382KZ04</accession>
<dbReference type="EMBL" id="UINC01083647">
    <property type="protein sequence ID" value="SVC29549.1"/>
    <property type="molecule type" value="Genomic_DNA"/>
</dbReference>
<protein>
    <submittedName>
        <fullName evidence="2">Uncharacterized protein</fullName>
    </submittedName>
</protein>
<evidence type="ECO:0000313" key="2">
    <source>
        <dbReference type="EMBL" id="SVC29549.1"/>
    </source>
</evidence>
<keyword evidence="1" id="KW-1133">Transmembrane helix</keyword>
<evidence type="ECO:0000256" key="1">
    <source>
        <dbReference type="SAM" id="Phobius"/>
    </source>
</evidence>
<reference evidence="2" key="1">
    <citation type="submission" date="2018-05" db="EMBL/GenBank/DDBJ databases">
        <authorList>
            <person name="Lanie J.A."/>
            <person name="Ng W.-L."/>
            <person name="Kazmierczak K.M."/>
            <person name="Andrzejewski T.M."/>
            <person name="Davidsen T.M."/>
            <person name="Wayne K.J."/>
            <person name="Tettelin H."/>
            <person name="Glass J.I."/>
            <person name="Rusch D."/>
            <person name="Podicherti R."/>
            <person name="Tsui H.-C.T."/>
            <person name="Winkler M.E."/>
        </authorList>
    </citation>
    <scope>NUCLEOTIDE SEQUENCE</scope>
</reference>
<gene>
    <name evidence="2" type="ORF">METZ01_LOCUS282403</name>
</gene>
<keyword evidence="1" id="KW-0472">Membrane</keyword>
<dbReference type="AlphaFoldDB" id="A0A382KZ04"/>
<feature type="non-terminal residue" evidence="2">
    <location>
        <position position="376"/>
    </location>
</feature>
<name>A0A382KZ04_9ZZZZ</name>
<proteinExistence type="predicted"/>
<sequence>MVVPLLEIRFSKKPIAIIKSGDRQLSFVKINKFDSKYFAVANSGVYELDDEYEYRYKNTSIYLYNYSNCKPLNLTSLAEIDTKLRESGDSELMNYPKLFDEMDETKVKDMELPPDRTKELSPISRRFLLDYSSDDEQAKTNTMVKVHSQKKFLQSTSPHLFGIGYNRSHYAIVQIGYKKLDFVPMIVHDNRAYTKYGVFELQQDNIYLIKKQILSFFILDDKTGTPREAMPGSAQKLMGKMAKKKEWKKMDSFHFPKFSKGNKEELKKNVTLSAEKSLIQYVADSPDVFKTTLKELHSDNHAIETRISDPLTKAIPIVVVMAVLMGFVMLLSNVEPIMDAVAKYMGITPPIIEVIQMTPEEAIEAGYDPTTIKGLV</sequence>